<keyword evidence="3" id="KW-0067">ATP-binding</keyword>
<keyword evidence="5" id="KW-0732">Signal</keyword>
<dbReference type="STRING" id="1754190.A0A1Y2D3U0"/>
<dbReference type="GO" id="GO:0000226">
    <property type="term" value="P:microtubule cytoskeleton organization"/>
    <property type="evidence" value="ECO:0007669"/>
    <property type="project" value="TreeGrafter"/>
</dbReference>
<keyword evidence="7" id="KW-1185">Reference proteome</keyword>
<dbReference type="AlphaFoldDB" id="A0A1Y2D3U0"/>
<evidence type="ECO:0000256" key="1">
    <source>
        <dbReference type="ARBA" id="ARBA00022598"/>
    </source>
</evidence>
<evidence type="ECO:0000256" key="3">
    <source>
        <dbReference type="ARBA" id="ARBA00022840"/>
    </source>
</evidence>
<dbReference type="Proteomes" id="UP000193920">
    <property type="component" value="Unassembled WGS sequence"/>
</dbReference>
<dbReference type="SUPFAM" id="SSF56059">
    <property type="entry name" value="Glutathione synthetase ATP-binding domain-like"/>
    <property type="match status" value="1"/>
</dbReference>
<evidence type="ECO:0000256" key="2">
    <source>
        <dbReference type="ARBA" id="ARBA00022741"/>
    </source>
</evidence>
<sequence length="577" mass="68770">MFKPLLHYIYIFYFILKFTKCELINENLNSNKPVINIEKISEIRNEEKLLKNFVPVNGEGQQNMVYYTYNNLDKNVQSQVDNEDSKNNDENKKDENKKDENKRLKRSLEEIFPEFKNYTSQKLLMMNPSPRCKIPQRTIFFQYPSFMESNINGGVSEIEITDKEYFVGAIQQIGLRVNSTSTFKSIKRALEINNIIRLFHKDDPNLYWRNHRSKSVVQSDINKYQRVNHMLMFHEICRKHLLYKNYDIYRKKYPNDYNFMPETFTYDHFDEFKNLFKDYKVSKDNLWLIKPRNAMTGRGIRFLKNIEDVREHDIVTRYIADPLLINDRKFDLRFHVLVTGHDPLKIYLHTNGWAKLSTEKYDLDLDSLDNIYKHVTNMGLNLKNKQSNMTAKDIVLSFAYVKDYLKKKYNMNYSEFEEEVKDLIIKAIITMNHLELEKQKGRNLKSNNIFDLYGIDIMVDSHFKPWLLEINISPHLGEENLSMERKILLSETLVDTFNILGMVPYSHVNGKAYEGEYEIEDPVEEAVQQSICEFTRPLGGFERIFPLNSNIQYYKKFFKVKSPKNKALWEEIKNSKY</sequence>
<accession>A0A1Y2D3U0</accession>
<dbReference type="Pfam" id="PF03133">
    <property type="entry name" value="TTL"/>
    <property type="match status" value="1"/>
</dbReference>
<keyword evidence="2" id="KW-0547">Nucleotide-binding</keyword>
<dbReference type="PROSITE" id="PS51221">
    <property type="entry name" value="TTL"/>
    <property type="match status" value="1"/>
</dbReference>
<evidence type="ECO:0000313" key="6">
    <source>
        <dbReference type="EMBL" id="ORY53943.1"/>
    </source>
</evidence>
<protein>
    <submittedName>
        <fullName evidence="6">TTL-domain-containing protein</fullName>
    </submittedName>
</protein>
<dbReference type="GO" id="GO:0015631">
    <property type="term" value="F:tubulin binding"/>
    <property type="evidence" value="ECO:0007669"/>
    <property type="project" value="TreeGrafter"/>
</dbReference>
<organism evidence="6 7">
    <name type="scientific">Neocallimastix californiae</name>
    <dbReference type="NCBI Taxonomy" id="1754190"/>
    <lineage>
        <taxon>Eukaryota</taxon>
        <taxon>Fungi</taxon>
        <taxon>Fungi incertae sedis</taxon>
        <taxon>Chytridiomycota</taxon>
        <taxon>Chytridiomycota incertae sedis</taxon>
        <taxon>Neocallimastigomycetes</taxon>
        <taxon>Neocallimastigales</taxon>
        <taxon>Neocallimastigaceae</taxon>
        <taxon>Neocallimastix</taxon>
    </lineage>
</organism>
<proteinExistence type="predicted"/>
<dbReference type="GO" id="GO:0005524">
    <property type="term" value="F:ATP binding"/>
    <property type="evidence" value="ECO:0007669"/>
    <property type="project" value="UniProtKB-KW"/>
</dbReference>
<dbReference type="GO" id="GO:0036064">
    <property type="term" value="C:ciliary basal body"/>
    <property type="evidence" value="ECO:0007669"/>
    <property type="project" value="TreeGrafter"/>
</dbReference>
<dbReference type="EMBL" id="MCOG01000090">
    <property type="protein sequence ID" value="ORY53943.1"/>
    <property type="molecule type" value="Genomic_DNA"/>
</dbReference>
<evidence type="ECO:0000313" key="7">
    <source>
        <dbReference type="Proteomes" id="UP000193920"/>
    </source>
</evidence>
<comment type="caution">
    <text evidence="6">The sequence shown here is derived from an EMBL/GenBank/DDBJ whole genome shotgun (WGS) entry which is preliminary data.</text>
</comment>
<feature type="region of interest" description="Disordered" evidence="4">
    <location>
        <begin position="79"/>
        <end position="102"/>
    </location>
</feature>
<name>A0A1Y2D3U0_9FUNG</name>
<keyword evidence="1" id="KW-0436">Ligase</keyword>
<reference evidence="6 7" key="1">
    <citation type="submission" date="2016-08" db="EMBL/GenBank/DDBJ databases">
        <title>A Parts List for Fungal Cellulosomes Revealed by Comparative Genomics.</title>
        <authorList>
            <consortium name="DOE Joint Genome Institute"/>
            <person name="Haitjema C.H."/>
            <person name="Gilmore S.P."/>
            <person name="Henske J.K."/>
            <person name="Solomon K.V."/>
            <person name="De Groot R."/>
            <person name="Kuo A."/>
            <person name="Mondo S.J."/>
            <person name="Salamov A.A."/>
            <person name="Labutti K."/>
            <person name="Zhao Z."/>
            <person name="Chiniquy J."/>
            <person name="Barry K."/>
            <person name="Brewer H.M."/>
            <person name="Purvine S.O."/>
            <person name="Wright A.T."/>
            <person name="Boxma B."/>
            <person name="Van Alen T."/>
            <person name="Hackstein J.H."/>
            <person name="Baker S.E."/>
            <person name="Grigoriev I.V."/>
            <person name="O'Malley M.A."/>
        </authorList>
    </citation>
    <scope>NUCLEOTIDE SEQUENCE [LARGE SCALE GENOMIC DNA]</scope>
    <source>
        <strain evidence="6 7">G1</strain>
    </source>
</reference>
<dbReference type="PANTHER" id="PTHR12241">
    <property type="entry name" value="TUBULIN POLYGLUTAMYLASE"/>
    <property type="match status" value="1"/>
</dbReference>
<dbReference type="OrthoDB" id="202825at2759"/>
<dbReference type="InterPro" id="IPR004344">
    <property type="entry name" value="TTL/TTLL_fam"/>
</dbReference>
<dbReference type="Gene3D" id="3.30.470.20">
    <property type="entry name" value="ATP-grasp fold, B domain"/>
    <property type="match status" value="1"/>
</dbReference>
<dbReference type="GO" id="GO:0070740">
    <property type="term" value="F:tubulin-glutamic acid ligase activity"/>
    <property type="evidence" value="ECO:0007669"/>
    <property type="project" value="TreeGrafter"/>
</dbReference>
<feature type="signal peptide" evidence="5">
    <location>
        <begin position="1"/>
        <end position="21"/>
    </location>
</feature>
<feature type="compositionally biased region" description="Basic and acidic residues" evidence="4">
    <location>
        <begin position="83"/>
        <end position="102"/>
    </location>
</feature>
<feature type="chain" id="PRO_5010987906" evidence="5">
    <location>
        <begin position="22"/>
        <end position="577"/>
    </location>
</feature>
<evidence type="ECO:0000256" key="4">
    <source>
        <dbReference type="SAM" id="MobiDB-lite"/>
    </source>
</evidence>
<evidence type="ECO:0000256" key="5">
    <source>
        <dbReference type="SAM" id="SignalP"/>
    </source>
</evidence>
<gene>
    <name evidence="6" type="ORF">LY90DRAFT_702546</name>
</gene>